<sequence>MMNLKVPESLNSLNDLKNTLQRSKEIDTCTLASLANKIKNIPQNYTVAEKGTIKRGQDFFHRCKYQTKMRELKSPDWKCRIQHSVHTNEGGESIAKAMATTVVDASVEECVAYEFKKDTKKRLGSLKKKRVIMQHIKTVNEHSQLYYRLINLGLPGFSNREARCKVIWFKEESGGERGKAWIIYETTNELNEIIEKSKNAVQVDFTAVWLFEALPKIGPTHQTRATFTTVIDGKLELSSILMRQSIVASMHPIINLRRTLDKSTEVDMSKRKFWIEKFQALVPQGESEALQMRFADRKDAKKTSSGSDYSQTWIKSLGEGKIWGKTIVNIKASLEETVAFFWDIENRSNEILCVGDEIEVESRAGDYEIHVRKIENLYSAHHVIHHDREYCSTKKLIRTRNGEYVITTDPRQKLERTSKTWSGLGFGLKRSFSSRASRRDSTLTLAIKTHEGTELSALKFTKVDSKRTMVTFVCNLELGFTVSSKAAARSLIKALFYTTRAASYFINFLASENIHDEDAHMLGEELIWRVNERSKRVKKEDTVKEFISFSSPISELVKKFDWMEAVLVAVVENKLNQIATVDGRAEGLSKEEGRAIGKSLAISLATTLTAQAAIDEWIHQFPALQQVDSEIKFFRPMLTKIGYKLVGDVRWGVKARVAVGAASSMTDLLMLTG</sequence>
<comment type="caution">
    <text evidence="1">The sequence shown here is derived from an EMBL/GenBank/DDBJ whole genome shotgun (WGS) entry which is preliminary data.</text>
</comment>
<accession>A0A9W7G9K5</accession>
<evidence type="ECO:0000313" key="1">
    <source>
        <dbReference type="EMBL" id="GMI38801.1"/>
    </source>
</evidence>
<proteinExistence type="predicted"/>
<keyword evidence="2" id="KW-1185">Reference proteome</keyword>
<dbReference type="Gene3D" id="3.30.530.20">
    <property type="match status" value="1"/>
</dbReference>
<dbReference type="Proteomes" id="UP001165065">
    <property type="component" value="Unassembled WGS sequence"/>
</dbReference>
<protein>
    <submittedName>
        <fullName evidence="1">Uncharacterized protein</fullName>
    </submittedName>
</protein>
<organism evidence="1 2">
    <name type="scientific">Triparma columacea</name>
    <dbReference type="NCBI Taxonomy" id="722753"/>
    <lineage>
        <taxon>Eukaryota</taxon>
        <taxon>Sar</taxon>
        <taxon>Stramenopiles</taxon>
        <taxon>Ochrophyta</taxon>
        <taxon>Bolidophyceae</taxon>
        <taxon>Parmales</taxon>
        <taxon>Triparmaceae</taxon>
        <taxon>Triparma</taxon>
    </lineage>
</organism>
<dbReference type="AlphaFoldDB" id="A0A9W7G9K5"/>
<name>A0A9W7G9K5_9STRA</name>
<gene>
    <name evidence="1" type="ORF">TrCOL_g10219</name>
</gene>
<evidence type="ECO:0000313" key="2">
    <source>
        <dbReference type="Proteomes" id="UP001165065"/>
    </source>
</evidence>
<dbReference type="SUPFAM" id="SSF55961">
    <property type="entry name" value="Bet v1-like"/>
    <property type="match status" value="1"/>
</dbReference>
<dbReference type="EMBL" id="BRYA01000092">
    <property type="protein sequence ID" value="GMI38801.1"/>
    <property type="molecule type" value="Genomic_DNA"/>
</dbReference>
<reference evidence="2" key="1">
    <citation type="journal article" date="2023" name="Commun. Biol.">
        <title>Genome analysis of Parmales, the sister group of diatoms, reveals the evolutionary specialization of diatoms from phago-mixotrophs to photoautotrophs.</title>
        <authorList>
            <person name="Ban H."/>
            <person name="Sato S."/>
            <person name="Yoshikawa S."/>
            <person name="Yamada K."/>
            <person name="Nakamura Y."/>
            <person name="Ichinomiya M."/>
            <person name="Sato N."/>
            <person name="Blanc-Mathieu R."/>
            <person name="Endo H."/>
            <person name="Kuwata A."/>
            <person name="Ogata H."/>
        </authorList>
    </citation>
    <scope>NUCLEOTIDE SEQUENCE [LARGE SCALE GENOMIC DNA]</scope>
</reference>
<dbReference type="InterPro" id="IPR023393">
    <property type="entry name" value="START-like_dom_sf"/>
</dbReference>
<dbReference type="OrthoDB" id="10475732at2759"/>